<protein>
    <recommendedName>
        <fullName evidence="1">Myb/SANT-like DNA-binding domain-containing protein</fullName>
    </recommendedName>
</protein>
<organism evidence="2 3">
    <name type="scientific">Salvator merianae</name>
    <name type="common">Argentine black and white tegu</name>
    <name type="synonym">Tupinambis merianae</name>
    <dbReference type="NCBI Taxonomy" id="96440"/>
    <lineage>
        <taxon>Eukaryota</taxon>
        <taxon>Metazoa</taxon>
        <taxon>Chordata</taxon>
        <taxon>Craniata</taxon>
        <taxon>Vertebrata</taxon>
        <taxon>Euteleostomi</taxon>
        <taxon>Lepidosauria</taxon>
        <taxon>Squamata</taxon>
        <taxon>Bifurcata</taxon>
        <taxon>Unidentata</taxon>
        <taxon>Episquamata</taxon>
        <taxon>Laterata</taxon>
        <taxon>Teiioidea</taxon>
        <taxon>Teiidae</taxon>
        <taxon>Salvator</taxon>
    </lineage>
</organism>
<accession>A0A8D0B936</accession>
<dbReference type="Gene3D" id="1.10.10.60">
    <property type="entry name" value="Homeodomain-like"/>
    <property type="match status" value="1"/>
</dbReference>
<dbReference type="InterPro" id="IPR044822">
    <property type="entry name" value="Myb_DNA-bind_4"/>
</dbReference>
<evidence type="ECO:0000313" key="2">
    <source>
        <dbReference type="Ensembl" id="ENSSMRP00000002480.1"/>
    </source>
</evidence>
<reference evidence="2" key="1">
    <citation type="submission" date="2025-08" db="UniProtKB">
        <authorList>
            <consortium name="Ensembl"/>
        </authorList>
    </citation>
    <scope>IDENTIFICATION</scope>
</reference>
<evidence type="ECO:0000259" key="1">
    <source>
        <dbReference type="Pfam" id="PF13837"/>
    </source>
</evidence>
<dbReference type="Pfam" id="PF13837">
    <property type="entry name" value="Myb_DNA-bind_4"/>
    <property type="match status" value="1"/>
</dbReference>
<reference evidence="2" key="2">
    <citation type="submission" date="2025-09" db="UniProtKB">
        <authorList>
            <consortium name="Ensembl"/>
        </authorList>
    </citation>
    <scope>IDENTIFICATION</scope>
</reference>
<sequence>MESISWQHEEIMDRLGIWGEQKVQDQLWKSCQNIDQFALVAAEMKARGHSRSVEECRRKTKNMHQEYRKVINHNAHSSSNRIRCPYYKELHSILRGDASVASKRVTSSMAVVRGVPPCAAAPSTAITSPSSPDLFEGSFGTVHVKGCLGDESSTQAAIPSFSSTP</sequence>
<dbReference type="Proteomes" id="UP000694421">
    <property type="component" value="Unplaced"/>
</dbReference>
<dbReference type="PANTHER" id="PTHR47595:SF1">
    <property type="entry name" value="MYB_SANT-LIKE DNA-BINDING DOMAIN-CONTAINING PROTEIN"/>
    <property type="match status" value="1"/>
</dbReference>
<dbReference type="PANTHER" id="PTHR47595">
    <property type="entry name" value="HEAT SHOCK 70 KDA PROTEIN 14"/>
    <property type="match status" value="1"/>
</dbReference>
<dbReference type="AlphaFoldDB" id="A0A8D0B936"/>
<proteinExistence type="predicted"/>
<evidence type="ECO:0000313" key="3">
    <source>
        <dbReference type="Proteomes" id="UP000694421"/>
    </source>
</evidence>
<dbReference type="Ensembl" id="ENSSMRT00000002985.1">
    <property type="protein sequence ID" value="ENSSMRP00000002480.1"/>
    <property type="gene ID" value="ENSSMRG00000002157.1"/>
</dbReference>
<keyword evidence="3" id="KW-1185">Reference proteome</keyword>
<dbReference type="GeneTree" id="ENSGT01110000267750"/>
<name>A0A8D0B936_SALMN</name>
<dbReference type="OMA" id="WQHEEIM"/>
<feature type="domain" description="Myb/SANT-like DNA-binding" evidence="1">
    <location>
        <begin position="5"/>
        <end position="93"/>
    </location>
</feature>